<evidence type="ECO:0000256" key="7">
    <source>
        <dbReference type="ARBA" id="ARBA00042222"/>
    </source>
</evidence>
<dbReference type="InterPro" id="IPR015943">
    <property type="entry name" value="WD40/YVTN_repeat-like_dom_sf"/>
</dbReference>
<dbReference type="PANTHER" id="PTHR22842:SF3">
    <property type="entry name" value="WD REPEAT DOMAIN-CONTAINING PROTEIN 83"/>
    <property type="match status" value="1"/>
</dbReference>
<proteinExistence type="inferred from homology"/>
<dbReference type="InterPro" id="IPR019775">
    <property type="entry name" value="WD40_repeat_CS"/>
</dbReference>
<reference evidence="9" key="1">
    <citation type="submission" date="2021-12" db="EMBL/GenBank/DDBJ databases">
        <authorList>
            <person name="King R."/>
        </authorList>
    </citation>
    <scope>NUCLEOTIDE SEQUENCE</scope>
</reference>
<comment type="subcellular location">
    <subcellularLocation>
        <location evidence="1">Cytoplasm</location>
    </subcellularLocation>
</comment>
<dbReference type="GO" id="GO:0071013">
    <property type="term" value="C:catalytic step 2 spliceosome"/>
    <property type="evidence" value="ECO:0007669"/>
    <property type="project" value="TreeGrafter"/>
</dbReference>
<dbReference type="Pfam" id="PF00400">
    <property type="entry name" value="WD40"/>
    <property type="match status" value="4"/>
</dbReference>
<dbReference type="EMBL" id="OU963866">
    <property type="protein sequence ID" value="CAH0390821.1"/>
    <property type="molecule type" value="Genomic_DNA"/>
</dbReference>
<dbReference type="PROSITE" id="PS50294">
    <property type="entry name" value="WD_REPEATS_REGION"/>
    <property type="match status" value="2"/>
</dbReference>
<organism evidence="9 10">
    <name type="scientific">Bemisia tabaci</name>
    <name type="common">Sweetpotato whitefly</name>
    <name type="synonym">Aleurodes tabaci</name>
    <dbReference type="NCBI Taxonomy" id="7038"/>
    <lineage>
        <taxon>Eukaryota</taxon>
        <taxon>Metazoa</taxon>
        <taxon>Ecdysozoa</taxon>
        <taxon>Arthropoda</taxon>
        <taxon>Hexapoda</taxon>
        <taxon>Insecta</taxon>
        <taxon>Pterygota</taxon>
        <taxon>Neoptera</taxon>
        <taxon>Paraneoptera</taxon>
        <taxon>Hemiptera</taxon>
        <taxon>Sternorrhyncha</taxon>
        <taxon>Aleyrodoidea</taxon>
        <taxon>Aleyrodidae</taxon>
        <taxon>Aleyrodinae</taxon>
        <taxon>Bemisia</taxon>
    </lineage>
</organism>
<evidence type="ECO:0000256" key="5">
    <source>
        <dbReference type="ARBA" id="ARBA00038145"/>
    </source>
</evidence>
<gene>
    <name evidence="9" type="ORF">BEMITA_LOCUS9512</name>
</gene>
<evidence type="ECO:0000256" key="1">
    <source>
        <dbReference type="ARBA" id="ARBA00004496"/>
    </source>
</evidence>
<evidence type="ECO:0000256" key="3">
    <source>
        <dbReference type="ARBA" id="ARBA00022574"/>
    </source>
</evidence>
<dbReference type="Gene3D" id="2.130.10.10">
    <property type="entry name" value="YVTN repeat-like/Quinoprotein amine dehydrogenase"/>
    <property type="match status" value="1"/>
</dbReference>
<dbReference type="InterPro" id="IPR001680">
    <property type="entry name" value="WD40_rpt"/>
</dbReference>
<evidence type="ECO:0000313" key="10">
    <source>
        <dbReference type="Proteomes" id="UP001152759"/>
    </source>
</evidence>
<evidence type="ECO:0000256" key="2">
    <source>
        <dbReference type="ARBA" id="ARBA00022490"/>
    </source>
</evidence>
<sequence length="496" mass="55307">MRAKGVTAASLYTPSQLALPLPQPYFWHLPFFPSRPLLAGLEGKPCVRECRRLCECDKWRQSDHLSRTLLCLDPSPGEASFEVGRLHHFHVGSLVLFPDFVIISKLTLLHYFKSHIACSGRLSGIITCQAEIDLEIFEISHDTDIHRYGHLSTHCRGCHPLGKGRLFAYLVNVGSSLSLNAGLLPNRSWLWRLKMDYSLLQKIDCKQGAIRAVRFNVDGEYCLTCGSDKKIKLWNPHRGVHLKTYSGHGNDVLDVCGSCDSDRIISAGADKSVILWDVATGQPIRRFRGHTGRVHCVSFNEESTMACSGSLDNSVILWDIKSNRYDPVQVLKEAKDCITKVVVTDHEIITASLDCRIRRYDIRMCQIFCDFVGEPITSATLTRDSQCYLISCTDSVIRLLEKDSGELLSEYQGHSTKDFSIESCLDQSDTYVLSGSTDGNVYCWDLVSSAVKTKYNHGQSLVVSSIICHPTKSQFLSAAGQTISLWGEKGSEDSGD</sequence>
<dbReference type="GO" id="GO:0000398">
    <property type="term" value="P:mRNA splicing, via spliceosome"/>
    <property type="evidence" value="ECO:0007669"/>
    <property type="project" value="TreeGrafter"/>
</dbReference>
<dbReference type="PROSITE" id="PS00678">
    <property type="entry name" value="WD_REPEATS_1"/>
    <property type="match status" value="2"/>
</dbReference>
<dbReference type="PROSITE" id="PS50082">
    <property type="entry name" value="WD_REPEATS_2"/>
    <property type="match status" value="3"/>
</dbReference>
<evidence type="ECO:0000313" key="9">
    <source>
        <dbReference type="EMBL" id="CAH0390821.1"/>
    </source>
</evidence>
<evidence type="ECO:0000256" key="8">
    <source>
        <dbReference type="PROSITE-ProRule" id="PRU00221"/>
    </source>
</evidence>
<dbReference type="PANTHER" id="PTHR22842">
    <property type="entry name" value="WD40 REPEAT PROTEIN"/>
    <property type="match status" value="1"/>
</dbReference>
<keyword evidence="10" id="KW-1185">Reference proteome</keyword>
<protein>
    <recommendedName>
        <fullName evidence="6">WD repeat domain-containing protein 83</fullName>
    </recommendedName>
    <alternativeName>
        <fullName evidence="7">Mitogen-activated protein kinase organizer 1</fullName>
    </alternativeName>
</protein>
<dbReference type="InterPro" id="IPR020472">
    <property type="entry name" value="WD40_PAC1"/>
</dbReference>
<accession>A0A9P0AE66</accession>
<dbReference type="PRINTS" id="PR00320">
    <property type="entry name" value="GPROTEINBRPT"/>
</dbReference>
<keyword evidence="3 8" id="KW-0853">WD repeat</keyword>
<feature type="repeat" description="WD" evidence="8">
    <location>
        <begin position="245"/>
        <end position="286"/>
    </location>
</feature>
<feature type="repeat" description="WD" evidence="8">
    <location>
        <begin position="203"/>
        <end position="244"/>
    </location>
</feature>
<evidence type="ECO:0000256" key="6">
    <source>
        <dbReference type="ARBA" id="ARBA00040453"/>
    </source>
</evidence>
<dbReference type="InterPro" id="IPR051980">
    <property type="entry name" value="WD_repeat_MORG1"/>
</dbReference>
<dbReference type="CDD" id="cd00200">
    <property type="entry name" value="WD40"/>
    <property type="match status" value="1"/>
</dbReference>
<comment type="similarity">
    <text evidence="5">Belongs to the WD repeat MORG1 family.</text>
</comment>
<dbReference type="Proteomes" id="UP001152759">
    <property type="component" value="Chromosome 5"/>
</dbReference>
<dbReference type="FunFam" id="2.130.10.10:FF:000273">
    <property type="entry name" value="WD repeat domain-containing protein 83"/>
    <property type="match status" value="1"/>
</dbReference>
<dbReference type="SMART" id="SM00320">
    <property type="entry name" value="WD40"/>
    <property type="match status" value="7"/>
</dbReference>
<keyword evidence="2" id="KW-0963">Cytoplasm</keyword>
<dbReference type="AlphaFoldDB" id="A0A9P0AE66"/>
<dbReference type="GO" id="GO:0005737">
    <property type="term" value="C:cytoplasm"/>
    <property type="evidence" value="ECO:0007669"/>
    <property type="project" value="UniProtKB-SubCell"/>
</dbReference>
<name>A0A9P0AE66_BEMTA</name>
<feature type="repeat" description="WD" evidence="8">
    <location>
        <begin position="287"/>
        <end position="328"/>
    </location>
</feature>
<evidence type="ECO:0000256" key="4">
    <source>
        <dbReference type="ARBA" id="ARBA00022737"/>
    </source>
</evidence>
<keyword evidence="4" id="KW-0677">Repeat</keyword>
<dbReference type="InterPro" id="IPR036322">
    <property type="entry name" value="WD40_repeat_dom_sf"/>
</dbReference>
<dbReference type="SUPFAM" id="SSF50978">
    <property type="entry name" value="WD40 repeat-like"/>
    <property type="match status" value="1"/>
</dbReference>